<feature type="domain" description="Periplasmic binding protein" evidence="3">
    <location>
        <begin position="43"/>
        <end position="301"/>
    </location>
</feature>
<dbReference type="GO" id="GO:0030288">
    <property type="term" value="C:outer membrane-bounded periplasmic space"/>
    <property type="evidence" value="ECO:0007669"/>
    <property type="project" value="TreeGrafter"/>
</dbReference>
<dbReference type="STRING" id="553510.B1H19_06915"/>
<name>A0A1V0TM00_9ACTN</name>
<dbReference type="SUPFAM" id="SSF53822">
    <property type="entry name" value="Periplasmic binding protein-like I"/>
    <property type="match status" value="1"/>
</dbReference>
<keyword evidence="5" id="KW-1185">Reference proteome</keyword>
<dbReference type="PANTHER" id="PTHR30036">
    <property type="entry name" value="D-XYLOSE-BINDING PERIPLASMIC PROTEIN"/>
    <property type="match status" value="1"/>
</dbReference>
<evidence type="ECO:0000256" key="2">
    <source>
        <dbReference type="ARBA" id="ARBA00022729"/>
    </source>
</evidence>
<dbReference type="GO" id="GO:0030246">
    <property type="term" value="F:carbohydrate binding"/>
    <property type="evidence" value="ECO:0007669"/>
    <property type="project" value="TreeGrafter"/>
</dbReference>
<accession>A0A1V0TM00</accession>
<gene>
    <name evidence="4" type="ORF">B1H19_06915</name>
</gene>
<dbReference type="OrthoDB" id="9773673at2"/>
<dbReference type="KEGG" id="sgv:B1H19_06915"/>
<dbReference type="Gene3D" id="3.40.50.2300">
    <property type="match status" value="2"/>
</dbReference>
<dbReference type="AlphaFoldDB" id="A0A1V0TM00"/>
<dbReference type="InterPro" id="IPR050555">
    <property type="entry name" value="Bact_Solute-Bind_Prot2"/>
</dbReference>
<dbReference type="Pfam" id="PF13407">
    <property type="entry name" value="Peripla_BP_4"/>
    <property type="match status" value="1"/>
</dbReference>
<protein>
    <submittedName>
        <fullName evidence="4">ABC transporter substrate-binding protein</fullName>
    </submittedName>
</protein>
<dbReference type="PANTHER" id="PTHR30036:SF1">
    <property type="entry name" value="D-XYLOSE-BINDING PERIPLASMIC PROTEIN"/>
    <property type="match status" value="1"/>
</dbReference>
<dbReference type="RefSeq" id="WP_083103738.1">
    <property type="nucleotide sequence ID" value="NZ_CP020569.1"/>
</dbReference>
<dbReference type="EMBL" id="CP020569">
    <property type="protein sequence ID" value="ARF53951.1"/>
    <property type="molecule type" value="Genomic_DNA"/>
</dbReference>
<proteinExistence type="predicted"/>
<dbReference type="InterPro" id="IPR028082">
    <property type="entry name" value="Peripla_BP_I"/>
</dbReference>
<reference evidence="4 5" key="1">
    <citation type="submission" date="2017-04" db="EMBL/GenBank/DDBJ databases">
        <title>Complete Genome Sequence of Streptomyces gilvosporeus F607, a Capable Producer of Natamycin.</title>
        <authorList>
            <person name="Zong G."/>
            <person name="Zhong C."/>
            <person name="Fu J."/>
            <person name="Qin R."/>
            <person name="Cao G."/>
        </authorList>
    </citation>
    <scope>NUCLEOTIDE SEQUENCE [LARGE SCALE GENOMIC DNA]</scope>
    <source>
        <strain evidence="4 5">F607</strain>
    </source>
</reference>
<keyword evidence="2" id="KW-0732">Signal</keyword>
<evidence type="ECO:0000313" key="4">
    <source>
        <dbReference type="EMBL" id="ARF53951.1"/>
    </source>
</evidence>
<evidence type="ECO:0000259" key="3">
    <source>
        <dbReference type="Pfam" id="PF13407"/>
    </source>
</evidence>
<evidence type="ECO:0000313" key="5">
    <source>
        <dbReference type="Proteomes" id="UP000192726"/>
    </source>
</evidence>
<dbReference type="InterPro" id="IPR025997">
    <property type="entry name" value="SBP_2_dom"/>
</dbReference>
<dbReference type="Proteomes" id="UP000192726">
    <property type="component" value="Chromosome"/>
</dbReference>
<sequence length="365" mass="38644">MGLGIRHAVVVLAGLCLTVGAGACGLAREAGASHEHPAGGLTIGLLLPDYTSRMQQFDKPLIEKRIHERCPACRVEFASAQHDVATQQAQVDAMITKGVKVMILDAVDSKSLRHSIENAHRAGVEVIAYDRLAEGPISGYVSFDGNQVGRLQGRELLRAMGARAHGGQIVMMNGDFSDPNSRWFQQGALDVLRGRVRIGKAYETTGWRPEVAHTNMSGAISALGADRIDGVLSANDGLAAGVISAMKAAKMQPLPPVTGQDVELSAIQRIVQGEQYMSVYKPFVYEANAAADMAVALVHGKSLAPITRHTVNSPTTRGVPAVLLTPIAVTVHNIKATLVKDGMYTVHQICTPTYAAACAKAGLTG</sequence>
<dbReference type="PROSITE" id="PS51257">
    <property type="entry name" value="PROKAR_LIPOPROTEIN"/>
    <property type="match status" value="1"/>
</dbReference>
<evidence type="ECO:0000256" key="1">
    <source>
        <dbReference type="ARBA" id="ARBA00004196"/>
    </source>
</evidence>
<comment type="subcellular location">
    <subcellularLocation>
        <location evidence="1">Cell envelope</location>
    </subcellularLocation>
</comment>
<organism evidence="4 5">
    <name type="scientific">Streptomyces gilvosporeus</name>
    <dbReference type="NCBI Taxonomy" id="553510"/>
    <lineage>
        <taxon>Bacteria</taxon>
        <taxon>Bacillati</taxon>
        <taxon>Actinomycetota</taxon>
        <taxon>Actinomycetes</taxon>
        <taxon>Kitasatosporales</taxon>
        <taxon>Streptomycetaceae</taxon>
        <taxon>Streptomyces</taxon>
    </lineage>
</organism>